<keyword evidence="2" id="KW-0255">Endonuclease</keyword>
<evidence type="ECO:0000259" key="1">
    <source>
        <dbReference type="Pfam" id="PF05685"/>
    </source>
</evidence>
<proteinExistence type="predicted"/>
<dbReference type="SUPFAM" id="SSF52980">
    <property type="entry name" value="Restriction endonuclease-like"/>
    <property type="match status" value="1"/>
</dbReference>
<protein>
    <submittedName>
        <fullName evidence="2">Uma2 family endonuclease</fullName>
    </submittedName>
</protein>
<dbReference type="InterPro" id="IPR008538">
    <property type="entry name" value="Uma2"/>
</dbReference>
<dbReference type="EMBL" id="JBDPZC010000001">
    <property type="protein sequence ID" value="MEO3711469.1"/>
    <property type="molecule type" value="Genomic_DNA"/>
</dbReference>
<feature type="domain" description="Putative restriction endonuclease" evidence="1">
    <location>
        <begin position="4"/>
        <end position="149"/>
    </location>
</feature>
<dbReference type="InterPro" id="IPR012296">
    <property type="entry name" value="Nuclease_put_TT1808"/>
</dbReference>
<dbReference type="RefSeq" id="WP_347607328.1">
    <property type="nucleotide sequence ID" value="NZ_JBDPZC010000001.1"/>
</dbReference>
<dbReference type="Proteomes" id="UP001462640">
    <property type="component" value="Unassembled WGS sequence"/>
</dbReference>
<dbReference type="PANTHER" id="PTHR36558">
    <property type="entry name" value="GLR1098 PROTEIN"/>
    <property type="match status" value="1"/>
</dbReference>
<name>A0ABV0G8T2_9BURK</name>
<gene>
    <name evidence="2" type="ORF">ABDJ40_01670</name>
</gene>
<dbReference type="Pfam" id="PF05685">
    <property type="entry name" value="Uma2"/>
    <property type="match status" value="1"/>
</dbReference>
<reference evidence="2 3" key="1">
    <citation type="submission" date="2024-05" db="EMBL/GenBank/DDBJ databases">
        <title>Roseateles sp. 2.12 16S ribosomal RNA gene Genome sequencing and assembly.</title>
        <authorList>
            <person name="Woo H."/>
        </authorList>
    </citation>
    <scope>NUCLEOTIDE SEQUENCE [LARGE SCALE GENOMIC DNA]</scope>
    <source>
        <strain evidence="2 3">2.12</strain>
    </source>
</reference>
<dbReference type="GO" id="GO:0004519">
    <property type="term" value="F:endonuclease activity"/>
    <property type="evidence" value="ECO:0007669"/>
    <property type="project" value="UniProtKB-KW"/>
</dbReference>
<keyword evidence="2" id="KW-0378">Hydrolase</keyword>
<dbReference type="Gene3D" id="3.90.1570.10">
    <property type="entry name" value="tt1808, chain A"/>
    <property type="match status" value="1"/>
</dbReference>
<dbReference type="InterPro" id="IPR011335">
    <property type="entry name" value="Restrct_endonuc-II-like"/>
</dbReference>
<comment type="caution">
    <text evidence="2">The sequence shown here is derived from an EMBL/GenBank/DDBJ whole genome shotgun (WGS) entry which is preliminary data.</text>
</comment>
<sequence>MTLAEFLDWESSQPQRFEFHRGSVLRLGDVPARHNRVTMNLAIRIDKHLDGTACQVFATGMKVQTADSILYPDVLVTCGKAVAGDEQLVHDPKLVIEIRPPNERDDRHDKFNAYRSLASLREYALIDPVDRRVEIFTMVETGAWAYADQTRDGVLTLRSIDLAMPWGTVLKGVATANGHATP</sequence>
<keyword evidence="2" id="KW-0540">Nuclease</keyword>
<accession>A0ABV0G8T2</accession>
<keyword evidence="3" id="KW-1185">Reference proteome</keyword>
<evidence type="ECO:0000313" key="2">
    <source>
        <dbReference type="EMBL" id="MEO3711469.1"/>
    </source>
</evidence>
<dbReference type="PANTHER" id="PTHR36558:SF1">
    <property type="entry name" value="RESTRICTION ENDONUCLEASE DOMAIN-CONTAINING PROTEIN-RELATED"/>
    <property type="match status" value="1"/>
</dbReference>
<dbReference type="CDD" id="cd06260">
    <property type="entry name" value="DUF820-like"/>
    <property type="match status" value="1"/>
</dbReference>
<organism evidence="2 3">
    <name type="scientific">Roseateles flavus</name>
    <dbReference type="NCBI Taxonomy" id="3149041"/>
    <lineage>
        <taxon>Bacteria</taxon>
        <taxon>Pseudomonadati</taxon>
        <taxon>Pseudomonadota</taxon>
        <taxon>Betaproteobacteria</taxon>
        <taxon>Burkholderiales</taxon>
        <taxon>Sphaerotilaceae</taxon>
        <taxon>Roseateles</taxon>
    </lineage>
</organism>
<evidence type="ECO:0000313" key="3">
    <source>
        <dbReference type="Proteomes" id="UP001462640"/>
    </source>
</evidence>